<dbReference type="PANTHER" id="PTHR12993">
    <property type="entry name" value="N-ACETYLGLUCOSAMINYL-PHOSPHATIDYLINOSITOL DE-N-ACETYLASE-RELATED"/>
    <property type="match status" value="1"/>
</dbReference>
<keyword evidence="3" id="KW-1185">Reference proteome</keyword>
<sequence length="246" mass="25188">MSPSLKGAGTPEDVWWGPGGLGDVPARAPAAVRPAGRVVVVAPHPDDEVLGVGGVLAVWAAEGTEVAVVAVTDGEASHPDSPTLTPAALADRRAEERRAALAALGIEPAVARLRLPDGAVAADDVADGVAAVLRAGDTVLAPVEGDGHPDHDATAAGAGVAADRTGAACWRYPVWLWHWSRPGEVPLGDARRLVLSGAAVRAKSAAIDHFTSQIAPLSGDPRDAAVLSDAVLARFRRDTEILWGPR</sequence>
<proteinExistence type="predicted"/>
<name>A0ABU8N2C3_9PSEU</name>
<dbReference type="EMBL" id="JBBEGL010000002">
    <property type="protein sequence ID" value="MEJ2886393.1"/>
    <property type="molecule type" value="Genomic_DNA"/>
</dbReference>
<dbReference type="InterPro" id="IPR024078">
    <property type="entry name" value="LmbE-like_dom_sf"/>
</dbReference>
<dbReference type="Pfam" id="PF02585">
    <property type="entry name" value="PIG-L"/>
    <property type="match status" value="1"/>
</dbReference>
<dbReference type="Proteomes" id="UP001370100">
    <property type="component" value="Unassembled WGS sequence"/>
</dbReference>
<protein>
    <submittedName>
        <fullName evidence="2">PIG-L family deacetylase</fullName>
        <ecNumber evidence="2">3.5.1.-</ecNumber>
    </submittedName>
</protein>
<keyword evidence="2" id="KW-0378">Hydrolase</keyword>
<dbReference type="EC" id="3.5.1.-" evidence="2"/>
<dbReference type="GO" id="GO:0016787">
    <property type="term" value="F:hydrolase activity"/>
    <property type="evidence" value="ECO:0007669"/>
    <property type="project" value="UniProtKB-KW"/>
</dbReference>
<dbReference type="Gene3D" id="3.40.50.10320">
    <property type="entry name" value="LmbE-like"/>
    <property type="match status" value="1"/>
</dbReference>
<dbReference type="PANTHER" id="PTHR12993:SF29">
    <property type="entry name" value="BLR3841 PROTEIN"/>
    <property type="match status" value="1"/>
</dbReference>
<gene>
    <name evidence="2" type="ORF">WCD41_07995</name>
</gene>
<accession>A0ABU8N2C3</accession>
<organism evidence="2 3">
    <name type="scientific">Actinomycetospora aeridis</name>
    <dbReference type="NCBI Taxonomy" id="3129231"/>
    <lineage>
        <taxon>Bacteria</taxon>
        <taxon>Bacillati</taxon>
        <taxon>Actinomycetota</taxon>
        <taxon>Actinomycetes</taxon>
        <taxon>Pseudonocardiales</taxon>
        <taxon>Pseudonocardiaceae</taxon>
        <taxon>Actinomycetospora</taxon>
    </lineage>
</organism>
<evidence type="ECO:0000313" key="3">
    <source>
        <dbReference type="Proteomes" id="UP001370100"/>
    </source>
</evidence>
<evidence type="ECO:0000256" key="1">
    <source>
        <dbReference type="ARBA" id="ARBA00022833"/>
    </source>
</evidence>
<reference evidence="2 3" key="1">
    <citation type="submission" date="2024-03" db="EMBL/GenBank/DDBJ databases">
        <title>Actinomycetospora sp. OC33-EN06, a novel actinomycete isolated from wild orchid (Aerides multiflora).</title>
        <authorList>
            <person name="Suriyachadkun C."/>
        </authorList>
    </citation>
    <scope>NUCLEOTIDE SEQUENCE [LARGE SCALE GENOMIC DNA]</scope>
    <source>
        <strain evidence="2 3">OC33-EN06</strain>
    </source>
</reference>
<dbReference type="SUPFAM" id="SSF102588">
    <property type="entry name" value="LmbE-like"/>
    <property type="match status" value="1"/>
</dbReference>
<comment type="caution">
    <text evidence="2">The sequence shown here is derived from an EMBL/GenBank/DDBJ whole genome shotgun (WGS) entry which is preliminary data.</text>
</comment>
<evidence type="ECO:0000313" key="2">
    <source>
        <dbReference type="EMBL" id="MEJ2886393.1"/>
    </source>
</evidence>
<keyword evidence="1" id="KW-0862">Zinc</keyword>
<dbReference type="InterPro" id="IPR003737">
    <property type="entry name" value="GlcNAc_PI_deacetylase-related"/>
</dbReference>
<dbReference type="RefSeq" id="WP_337712879.1">
    <property type="nucleotide sequence ID" value="NZ_JBBEGL010000002.1"/>
</dbReference>